<dbReference type="Proteomes" id="UP000031829">
    <property type="component" value="Chromosome"/>
</dbReference>
<dbReference type="InterPro" id="IPR009430">
    <property type="entry name" value="GvpL/GvpF"/>
</dbReference>
<dbReference type="AlphaFoldDB" id="A0A0B6AKJ1"/>
<dbReference type="GO" id="GO:0031412">
    <property type="term" value="P:gas vesicle organization"/>
    <property type="evidence" value="ECO:0007669"/>
    <property type="project" value="InterPro"/>
</dbReference>
<evidence type="ECO:0000313" key="4">
    <source>
        <dbReference type="EMBL" id="AJI21567.1"/>
    </source>
</evidence>
<gene>
    <name evidence="4" type="ORF">BG04_211</name>
</gene>
<dbReference type="RefSeq" id="WP_016764908.1">
    <property type="nucleotide sequence ID" value="NZ_BCVB01000006.1"/>
</dbReference>
<comment type="similarity">
    <text evidence="3">Belongs to the gas vesicle GvpF/GvpL family.</text>
</comment>
<keyword evidence="1" id="KW-0304">Gas vesicle</keyword>
<organism evidence="4 5">
    <name type="scientific">Priestia megaterium (strain ATCC 14581 / DSM 32 / CCUG 1817 / JCM 2506 / NBRC 15308 / NCIMB 9376 / NCTC 10342 / NRRL B-14308 / VKM B-512 / Ford 19)</name>
    <name type="common">Bacillus megaterium</name>
    <dbReference type="NCBI Taxonomy" id="1348623"/>
    <lineage>
        <taxon>Bacteria</taxon>
        <taxon>Bacillati</taxon>
        <taxon>Bacillota</taxon>
        <taxon>Bacilli</taxon>
        <taxon>Bacillales</taxon>
        <taxon>Bacillaceae</taxon>
        <taxon>Priestia</taxon>
    </lineage>
</organism>
<evidence type="ECO:0000313" key="5">
    <source>
        <dbReference type="Proteomes" id="UP000031829"/>
    </source>
</evidence>
<accession>A0A0B6AKJ1</accession>
<evidence type="ECO:0000256" key="1">
    <source>
        <dbReference type="ARBA" id="ARBA00022987"/>
    </source>
</evidence>
<protein>
    <submittedName>
        <fullName evidence="4">Gas vesicle synthesis GvpL/GvpF family protein</fullName>
    </submittedName>
</protein>
<name>A0A0B6AKJ1_PRIM2</name>
<sequence length="269" mass="31061">MGELLYLYGLIPTKEAAAIEPFPSYKGFDGEHSLYPIAFDQVTAVVSKLDADTYSEKVIQEKMEQDMSWLQEKAFHHHETVAALYEEFTIIPLKFCTIYKGEESLQAAIEINKEKIENSLTLLQGNEEWNVKIYCDDTELKKGISETNESVKAKKEEISHLSPGRQFFEKKKIDQLIERELELHKNKVCEEIHDKLKELSLYDSVKKNWSKDVTGAAGQMAWNSVFLLPSLQITKFVTEIEELQQKLENKGWKFEVTGPWPPYHFSSFA</sequence>
<proteinExistence type="inferred from homology"/>
<reference evidence="4 5" key="1">
    <citation type="journal article" date="2015" name="Genome Announc.">
        <title>Complete genome sequences for 35 biothreat assay-relevant bacillus species.</title>
        <authorList>
            <person name="Johnson S.L."/>
            <person name="Daligault H.E."/>
            <person name="Davenport K.W."/>
            <person name="Jaissle J."/>
            <person name="Frey K.G."/>
            <person name="Ladner J.T."/>
            <person name="Broomall S.M."/>
            <person name="Bishop-Lilly K.A."/>
            <person name="Bruce D.C."/>
            <person name="Gibbons H.S."/>
            <person name="Coyne S.R."/>
            <person name="Lo C.C."/>
            <person name="Meincke L."/>
            <person name="Munk A.C."/>
            <person name="Koroleva G.I."/>
            <person name="Rosenzweig C.N."/>
            <person name="Palacios G.F."/>
            <person name="Redden C.L."/>
            <person name="Minogue T.D."/>
            <person name="Chain P.S."/>
        </authorList>
    </citation>
    <scope>NUCLEOTIDE SEQUENCE [LARGE SCALE GENOMIC DNA]</scope>
    <source>
        <strain evidence="5">ATCC 14581 / DSM 32 / JCM 2506 / NBRC 15308 / NCIMB 9376 / NCTC 10342 / NRRL B-14308 / VKM B-512</strain>
    </source>
</reference>
<dbReference type="HOGENOM" id="CLU_065736_0_0_9"/>
<dbReference type="PANTHER" id="PTHR36852">
    <property type="entry name" value="PROTEIN GVPL 2"/>
    <property type="match status" value="1"/>
</dbReference>
<evidence type="ECO:0000256" key="3">
    <source>
        <dbReference type="ARBA" id="ARBA00035643"/>
    </source>
</evidence>
<dbReference type="Pfam" id="PF06386">
    <property type="entry name" value="GvpL_GvpF"/>
    <property type="match status" value="1"/>
</dbReference>
<comment type="subcellular location">
    <subcellularLocation>
        <location evidence="2">Gas vesicle</location>
    </subcellularLocation>
</comment>
<dbReference type="EMBL" id="CP009920">
    <property type="protein sequence ID" value="AJI21567.1"/>
    <property type="molecule type" value="Genomic_DNA"/>
</dbReference>
<dbReference type="KEGG" id="bmeg:BG04_211"/>
<dbReference type="GO" id="GO:0031411">
    <property type="term" value="C:gas vesicle"/>
    <property type="evidence" value="ECO:0007669"/>
    <property type="project" value="UniProtKB-SubCell"/>
</dbReference>
<dbReference type="GeneID" id="93643727"/>
<dbReference type="PANTHER" id="PTHR36852:SF1">
    <property type="entry name" value="PROTEIN GVPL 2"/>
    <property type="match status" value="1"/>
</dbReference>
<evidence type="ECO:0000256" key="2">
    <source>
        <dbReference type="ARBA" id="ARBA00035108"/>
    </source>
</evidence>